<feature type="compositionally biased region" description="Pro residues" evidence="1">
    <location>
        <begin position="20"/>
        <end position="36"/>
    </location>
</feature>
<accession>A0A8T0JP61</accession>
<feature type="compositionally biased region" description="Polar residues" evidence="1">
    <location>
        <begin position="52"/>
        <end position="61"/>
    </location>
</feature>
<dbReference type="AlphaFoldDB" id="A0A8T0JP61"/>
<sequence length="330" mass="35596">MDNTSPISSNTPPTSSTPWIPNPTPTPGPLENPPPLSLNALTPSSLPEIDTSRSTSTPVWLTTTPQSPMTTSSPAASFTPSPLSMAVPNQARPASPTSPASSRAPTMSSSLPPSGYLTGSSGLDWKLIEKSFRFETDNNNNGLLLGDQRLSFKNYGIRFSELFGFETVAPDFVRVVPVSVFDLDYSITSAIDVLQSVETHGRGKNLLKEKQHVDQRLIRRCSGNGGTTKAFPPLLSASSVSLFRLPWKMIVPVTGIPQTQFIGELSDASVVAVKRLERPWNGEKEFRAEAYAAAKFVDACLCGKVLIEITPHNNASLAPATTPEYNLRIL</sequence>
<dbReference type="Proteomes" id="UP000743370">
    <property type="component" value="Unassembled WGS sequence"/>
</dbReference>
<dbReference type="EMBL" id="JABFOF010000009">
    <property type="protein sequence ID" value="KAG2380045.1"/>
    <property type="molecule type" value="Genomic_DNA"/>
</dbReference>
<reference evidence="2 3" key="1">
    <citation type="submission" date="2020-05" db="EMBL/GenBank/DDBJ databases">
        <title>Vigna angularis (adzuki bean) Var. LongXiaoDou No. 4 denovo assembly.</title>
        <authorList>
            <person name="Xiang H."/>
        </authorList>
    </citation>
    <scope>NUCLEOTIDE SEQUENCE [LARGE SCALE GENOMIC DNA]</scope>
    <source>
        <tissue evidence="2">Leaf</tissue>
    </source>
</reference>
<feature type="region of interest" description="Disordered" evidence="1">
    <location>
        <begin position="1"/>
        <end position="115"/>
    </location>
</feature>
<feature type="compositionally biased region" description="Low complexity" evidence="1">
    <location>
        <begin position="1"/>
        <end position="19"/>
    </location>
</feature>
<name>A0A8T0JP61_PHAAN</name>
<gene>
    <name evidence="2" type="ORF">HKW66_Vig0168240</name>
</gene>
<evidence type="ECO:0000256" key="1">
    <source>
        <dbReference type="SAM" id="MobiDB-lite"/>
    </source>
</evidence>
<feature type="compositionally biased region" description="Low complexity" evidence="1">
    <location>
        <begin position="91"/>
        <end position="110"/>
    </location>
</feature>
<organism evidence="2 3">
    <name type="scientific">Phaseolus angularis</name>
    <name type="common">Azuki bean</name>
    <name type="synonym">Vigna angularis</name>
    <dbReference type="NCBI Taxonomy" id="3914"/>
    <lineage>
        <taxon>Eukaryota</taxon>
        <taxon>Viridiplantae</taxon>
        <taxon>Streptophyta</taxon>
        <taxon>Embryophyta</taxon>
        <taxon>Tracheophyta</taxon>
        <taxon>Spermatophyta</taxon>
        <taxon>Magnoliopsida</taxon>
        <taxon>eudicotyledons</taxon>
        <taxon>Gunneridae</taxon>
        <taxon>Pentapetalae</taxon>
        <taxon>rosids</taxon>
        <taxon>fabids</taxon>
        <taxon>Fabales</taxon>
        <taxon>Fabaceae</taxon>
        <taxon>Papilionoideae</taxon>
        <taxon>50 kb inversion clade</taxon>
        <taxon>NPAAA clade</taxon>
        <taxon>indigoferoid/millettioid clade</taxon>
        <taxon>Phaseoleae</taxon>
        <taxon>Vigna</taxon>
    </lineage>
</organism>
<evidence type="ECO:0000313" key="3">
    <source>
        <dbReference type="Proteomes" id="UP000743370"/>
    </source>
</evidence>
<protein>
    <submittedName>
        <fullName evidence="2">Uncharacterized protein</fullName>
    </submittedName>
</protein>
<comment type="caution">
    <text evidence="2">The sequence shown here is derived from an EMBL/GenBank/DDBJ whole genome shotgun (WGS) entry which is preliminary data.</text>
</comment>
<evidence type="ECO:0000313" key="2">
    <source>
        <dbReference type="EMBL" id="KAG2380045.1"/>
    </source>
</evidence>
<feature type="compositionally biased region" description="Low complexity" evidence="1">
    <location>
        <begin position="62"/>
        <end position="84"/>
    </location>
</feature>
<proteinExistence type="predicted"/>